<reference evidence="5" key="1">
    <citation type="submission" date="2023-03" db="EMBL/GenBank/DDBJ databases">
        <title>Mating type loci evolution in Malassezia.</title>
        <authorList>
            <person name="Coelho M.A."/>
        </authorList>
    </citation>
    <scope>NUCLEOTIDE SEQUENCE</scope>
    <source>
        <strain evidence="5">CBS 9431</strain>
    </source>
</reference>
<sequence length="193" mass="21253">MRLRANVSDIWTTVPVASLFSEYRVESNKNNEITLEVATEALARVFRSASGALEIVLRLGKRHGEPLLSLAIAMTSHSGSRLDVTQEILIRILRTSELDLIAEPMCPTPDVYIVLPPLTEVRAVADQMRPLSHQACLSANRAGTFKLAVLDSEVVGDATWTGLERPHVQGAEGPPSDQNETPQDFFEVHLMQL</sequence>
<comment type="similarity">
    <text evidence="2 4">Belongs to the HUS1 family.</text>
</comment>
<evidence type="ECO:0000256" key="2">
    <source>
        <dbReference type="ARBA" id="ARBA00005563"/>
    </source>
</evidence>
<dbReference type="GO" id="GO:0000723">
    <property type="term" value="P:telomere maintenance"/>
    <property type="evidence" value="ECO:0007669"/>
    <property type="project" value="TreeGrafter"/>
</dbReference>
<dbReference type="GO" id="GO:0005730">
    <property type="term" value="C:nucleolus"/>
    <property type="evidence" value="ECO:0007669"/>
    <property type="project" value="InterPro"/>
</dbReference>
<dbReference type="GeneID" id="85224928"/>
<evidence type="ECO:0000256" key="4">
    <source>
        <dbReference type="PIRNR" id="PIRNR011312"/>
    </source>
</evidence>
<comment type="subcellular location">
    <subcellularLocation>
        <location evidence="1">Nucleus</location>
    </subcellularLocation>
</comment>
<dbReference type="GO" id="GO:0035861">
    <property type="term" value="C:site of double-strand break"/>
    <property type="evidence" value="ECO:0007669"/>
    <property type="project" value="TreeGrafter"/>
</dbReference>
<dbReference type="EMBL" id="CP119959">
    <property type="protein sequence ID" value="WFD38328.1"/>
    <property type="molecule type" value="Genomic_DNA"/>
</dbReference>
<proteinExistence type="inferred from homology"/>
<accession>A0AAF0EWB5</accession>
<dbReference type="GO" id="GO:0033314">
    <property type="term" value="P:mitotic DNA replication checkpoint signaling"/>
    <property type="evidence" value="ECO:0007669"/>
    <property type="project" value="TreeGrafter"/>
</dbReference>
<dbReference type="PANTHER" id="PTHR12900:SF0">
    <property type="entry name" value="CHECKPOINT PROTEIN"/>
    <property type="match status" value="1"/>
</dbReference>
<keyword evidence="6" id="KW-1185">Reference proteome</keyword>
<dbReference type="PIRSF" id="PIRSF011312">
    <property type="entry name" value="Cell_cycle_HUS1"/>
    <property type="match status" value="1"/>
</dbReference>
<dbReference type="GO" id="GO:0000724">
    <property type="term" value="P:double-strand break repair via homologous recombination"/>
    <property type="evidence" value="ECO:0007669"/>
    <property type="project" value="TreeGrafter"/>
</dbReference>
<evidence type="ECO:0000313" key="5">
    <source>
        <dbReference type="EMBL" id="WFD38328.1"/>
    </source>
</evidence>
<dbReference type="AlphaFoldDB" id="A0AAF0EWB5"/>
<evidence type="ECO:0000313" key="6">
    <source>
        <dbReference type="Proteomes" id="UP001217754"/>
    </source>
</evidence>
<gene>
    <name evidence="5" type="primary">hus1</name>
    <name evidence="5" type="ORF">MJAP1_001279</name>
</gene>
<dbReference type="InterPro" id="IPR007150">
    <property type="entry name" value="HUS1/Mec3"/>
</dbReference>
<dbReference type="Proteomes" id="UP001217754">
    <property type="component" value="Chromosome 2"/>
</dbReference>
<dbReference type="GO" id="GO:0030896">
    <property type="term" value="C:checkpoint clamp complex"/>
    <property type="evidence" value="ECO:0007669"/>
    <property type="project" value="InterPro"/>
</dbReference>
<dbReference type="InterPro" id="IPR016580">
    <property type="entry name" value="HUS1"/>
</dbReference>
<name>A0AAF0EWB5_9BASI</name>
<evidence type="ECO:0000256" key="3">
    <source>
        <dbReference type="ARBA" id="ARBA00023242"/>
    </source>
</evidence>
<dbReference type="GO" id="GO:0031573">
    <property type="term" value="P:mitotic intra-S DNA damage checkpoint signaling"/>
    <property type="evidence" value="ECO:0007669"/>
    <property type="project" value="TreeGrafter"/>
</dbReference>
<protein>
    <recommendedName>
        <fullName evidence="4">Checkpoint protein</fullName>
    </recommendedName>
</protein>
<dbReference type="PANTHER" id="PTHR12900">
    <property type="entry name" value="MITOTIC AND DNA DAMAGE CHECKPOINT PROTEIN HUS1"/>
    <property type="match status" value="1"/>
</dbReference>
<dbReference type="GO" id="GO:0044778">
    <property type="term" value="P:meiotic DNA integrity checkpoint signaling"/>
    <property type="evidence" value="ECO:0007669"/>
    <property type="project" value="TreeGrafter"/>
</dbReference>
<organism evidence="5 6">
    <name type="scientific">Malassezia japonica</name>
    <dbReference type="NCBI Taxonomy" id="223818"/>
    <lineage>
        <taxon>Eukaryota</taxon>
        <taxon>Fungi</taxon>
        <taxon>Dikarya</taxon>
        <taxon>Basidiomycota</taxon>
        <taxon>Ustilaginomycotina</taxon>
        <taxon>Malasseziomycetes</taxon>
        <taxon>Malasseziales</taxon>
        <taxon>Malasseziaceae</taxon>
        <taxon>Malassezia</taxon>
    </lineage>
</organism>
<evidence type="ECO:0000256" key="1">
    <source>
        <dbReference type="ARBA" id="ARBA00004123"/>
    </source>
</evidence>
<dbReference type="RefSeq" id="XP_060121225.1">
    <property type="nucleotide sequence ID" value="XM_060265242.1"/>
</dbReference>
<dbReference type="Pfam" id="PF04005">
    <property type="entry name" value="Hus1"/>
    <property type="match status" value="1"/>
</dbReference>
<keyword evidence="3" id="KW-0539">Nucleus</keyword>
<dbReference type="GO" id="GO:0006289">
    <property type="term" value="P:nucleotide-excision repair"/>
    <property type="evidence" value="ECO:0007669"/>
    <property type="project" value="TreeGrafter"/>
</dbReference>
<dbReference type="Gene3D" id="3.70.10.10">
    <property type="match status" value="1"/>
</dbReference>